<keyword evidence="6" id="KW-1185">Reference proteome</keyword>
<dbReference type="Gene3D" id="2.40.50.100">
    <property type="match status" value="1"/>
</dbReference>
<feature type="domain" description="CzcB-like barrel-sandwich hybrid" evidence="3">
    <location>
        <begin position="81"/>
        <end position="152"/>
    </location>
</feature>
<sequence>MKQRNILCLFLSGLLLFVSTIVIASGQHEHDKERQHDDDQSTQIDKEMASNVGIETAIASSNIVNRSVIVYGSLATGPEQLSHVRARYSGLIKSVKKSIGDRVNRGDLLAKIESNESLNNYTVKAPISGTVIQRHANTGEVTQDQILFSIANFETLWAEFRIYPSQQTKVRDGQVVLIEANGFELNGTISHVIPVLDKPFLLARVKINNQSSNLTPGLLVEGRIIIEQFQAELTVEKQALQTLGGKIGVFTKAGDEYHFVPLMLGRSDNHFVEVLSGVSEGQEYVSTNSYLIKADIEKSEAEHEH</sequence>
<feature type="signal peptide" evidence="2">
    <location>
        <begin position="1"/>
        <end position="24"/>
    </location>
</feature>
<evidence type="ECO:0000313" key="6">
    <source>
        <dbReference type="Proteomes" id="UP001239782"/>
    </source>
</evidence>
<dbReference type="CDD" id="cd06850">
    <property type="entry name" value="biotinyl_domain"/>
    <property type="match status" value="1"/>
</dbReference>
<dbReference type="InterPro" id="IPR051909">
    <property type="entry name" value="MFP_Cation_Efflux"/>
</dbReference>
<dbReference type="PANTHER" id="PTHR30097:SF4">
    <property type="entry name" value="SLR6042 PROTEIN"/>
    <property type="match status" value="1"/>
</dbReference>
<dbReference type="SUPFAM" id="SSF51230">
    <property type="entry name" value="Single hybrid motif"/>
    <property type="match status" value="1"/>
</dbReference>
<evidence type="ECO:0000256" key="1">
    <source>
        <dbReference type="ARBA" id="ARBA00022448"/>
    </source>
</evidence>
<dbReference type="AlphaFoldDB" id="A0AA51RUM4"/>
<dbReference type="EMBL" id="CP133548">
    <property type="protein sequence ID" value="WMS87885.1"/>
    <property type="molecule type" value="Genomic_DNA"/>
</dbReference>
<dbReference type="InterPro" id="IPR058649">
    <property type="entry name" value="CzcB_C"/>
</dbReference>
<dbReference type="GO" id="GO:0030288">
    <property type="term" value="C:outer membrane-bounded periplasmic space"/>
    <property type="evidence" value="ECO:0007669"/>
    <property type="project" value="TreeGrafter"/>
</dbReference>
<dbReference type="GO" id="GO:0060003">
    <property type="term" value="P:copper ion export"/>
    <property type="evidence" value="ECO:0007669"/>
    <property type="project" value="TreeGrafter"/>
</dbReference>
<dbReference type="Pfam" id="PF25975">
    <property type="entry name" value="CzcB_C"/>
    <property type="match status" value="1"/>
</dbReference>
<evidence type="ECO:0000256" key="2">
    <source>
        <dbReference type="SAM" id="SignalP"/>
    </source>
</evidence>
<dbReference type="InterPro" id="IPR011053">
    <property type="entry name" value="Single_hybrid_motif"/>
</dbReference>
<keyword evidence="2" id="KW-0732">Signal</keyword>
<proteinExistence type="predicted"/>
<feature type="domain" description="CzcB-like C-terminal circularly permuted SH3-like" evidence="4">
    <location>
        <begin position="233"/>
        <end position="293"/>
    </location>
</feature>
<evidence type="ECO:0000259" key="3">
    <source>
        <dbReference type="Pfam" id="PF25973"/>
    </source>
</evidence>
<dbReference type="GO" id="GO:0046914">
    <property type="term" value="F:transition metal ion binding"/>
    <property type="evidence" value="ECO:0007669"/>
    <property type="project" value="TreeGrafter"/>
</dbReference>
<dbReference type="RefSeq" id="WP_309203044.1">
    <property type="nucleotide sequence ID" value="NZ_CP133548.1"/>
</dbReference>
<protein>
    <submittedName>
        <fullName evidence="5">HlyD family efflux transporter periplasmic adaptor subunit</fullName>
    </submittedName>
</protein>
<evidence type="ECO:0000259" key="4">
    <source>
        <dbReference type="Pfam" id="PF25975"/>
    </source>
</evidence>
<accession>A0AA51RUM4</accession>
<dbReference type="InterPro" id="IPR058647">
    <property type="entry name" value="BSH_CzcB-like"/>
</dbReference>
<name>A0AA51RUM4_9GAMM</name>
<dbReference type="Pfam" id="PF25973">
    <property type="entry name" value="BSH_CzcB"/>
    <property type="match status" value="1"/>
</dbReference>
<evidence type="ECO:0000313" key="5">
    <source>
        <dbReference type="EMBL" id="WMS87885.1"/>
    </source>
</evidence>
<dbReference type="PANTHER" id="PTHR30097">
    <property type="entry name" value="CATION EFFLUX SYSTEM PROTEIN CUSB"/>
    <property type="match status" value="1"/>
</dbReference>
<dbReference type="Gene3D" id="2.40.420.20">
    <property type="match status" value="1"/>
</dbReference>
<reference evidence="5 6" key="1">
    <citation type="submission" date="2023-08" db="EMBL/GenBank/DDBJ databases">
        <title>Pleionea litopenaei sp. nov., isolated from stomach of juvenile Litopenaeus vannamei.</title>
        <authorList>
            <person name="Rho A.M."/>
            <person name="Hwang C.Y."/>
        </authorList>
    </citation>
    <scope>NUCLEOTIDE SEQUENCE [LARGE SCALE GENOMIC DNA]</scope>
    <source>
        <strain evidence="5 6">HL-JVS1</strain>
    </source>
</reference>
<organism evidence="5 6">
    <name type="scientific">Pleionea litopenaei</name>
    <dbReference type="NCBI Taxonomy" id="3070815"/>
    <lineage>
        <taxon>Bacteria</taxon>
        <taxon>Pseudomonadati</taxon>
        <taxon>Pseudomonadota</taxon>
        <taxon>Gammaproteobacteria</taxon>
        <taxon>Oceanospirillales</taxon>
        <taxon>Pleioneaceae</taxon>
        <taxon>Pleionea</taxon>
    </lineage>
</organism>
<gene>
    <name evidence="5" type="ORF">Q9312_02925</name>
</gene>
<dbReference type="Proteomes" id="UP001239782">
    <property type="component" value="Chromosome"/>
</dbReference>
<dbReference type="GO" id="GO:0015679">
    <property type="term" value="P:plasma membrane copper ion transport"/>
    <property type="evidence" value="ECO:0007669"/>
    <property type="project" value="TreeGrafter"/>
</dbReference>
<dbReference type="KEGG" id="plei:Q9312_02925"/>
<keyword evidence="1" id="KW-0813">Transport</keyword>
<feature type="chain" id="PRO_5041303792" evidence="2">
    <location>
        <begin position="25"/>
        <end position="305"/>
    </location>
</feature>